<feature type="region of interest" description="Disordered" evidence="4">
    <location>
        <begin position="247"/>
        <end position="317"/>
    </location>
</feature>
<proteinExistence type="predicted"/>
<reference evidence="6 7" key="1">
    <citation type="journal article" date="2024" name="Nat. Commun.">
        <title>Phylogenomics reveals the evolutionary origins of lichenization in chlorophyte algae.</title>
        <authorList>
            <person name="Puginier C."/>
            <person name="Libourel C."/>
            <person name="Otte J."/>
            <person name="Skaloud P."/>
            <person name="Haon M."/>
            <person name="Grisel S."/>
            <person name="Petersen M."/>
            <person name="Berrin J.G."/>
            <person name="Delaux P.M."/>
            <person name="Dal Grande F."/>
            <person name="Keller J."/>
        </authorList>
    </citation>
    <scope>NUCLEOTIDE SEQUENCE [LARGE SCALE GENOMIC DNA]</scope>
    <source>
        <strain evidence="6 7">SAG 245.80</strain>
    </source>
</reference>
<dbReference type="PANTHER" id="PTHR10688">
    <property type="entry name" value="PWWP DOMAIN-CONTAINING PROTEIN"/>
    <property type="match status" value="1"/>
</dbReference>
<dbReference type="Gene3D" id="3.30.890.10">
    <property type="entry name" value="Methyl-cpg-binding Protein 2, Chain A"/>
    <property type="match status" value="1"/>
</dbReference>
<dbReference type="SMART" id="SM00293">
    <property type="entry name" value="PWWP"/>
    <property type="match status" value="1"/>
</dbReference>
<dbReference type="PROSITE" id="PS50812">
    <property type="entry name" value="PWWP"/>
    <property type="match status" value="1"/>
</dbReference>
<dbReference type="GO" id="GO:0003677">
    <property type="term" value="F:DNA binding"/>
    <property type="evidence" value="ECO:0007669"/>
    <property type="project" value="InterPro"/>
</dbReference>
<sequence>MRVTGDLVWALVPGHPWWPGQVMDPAKAPPKLHARIKPSTVLVSFLGDATYNWLKEDCLVPFLGSHFEEHSAQKTKNKAFRRAVEEALELQARRAGQAPATDHRPDDFLVPAAEEPASDSEGPEAEAPEAKVDLRPPAADEEVARCMGAERAAAWLRAAARGDADTLVEFDAGDGGAEALRDPAALTVTADGWRMERRRQPSGQTPVIFFAPGNSKQLRSRKQVAAYCEEHGIPVPDLAALPAAPARKPIQAPGPAGSRKQGPTSPAGPATNGIHPQAHARAQPPASRAKQVAKALRPALKSGSAAAPPVQLAPPGPHRRVVLRFPKGFPLPSAAQVAARLRRFAPRLSTDDVLPNSKAYVVAALFPDEPAAAAAAAHLKGAADAMFSAVQGSISVSVEDHRPAAVQALAAPSPATVPAARMGSGAAGAGWRSLLPGPMPHAHSEQSRATMIGNLRLVIPRDPPQPVLTSPVLSGRPIWVPHNPAVGGELLSQLGLM</sequence>
<keyword evidence="3" id="KW-0804">Transcription</keyword>
<evidence type="ECO:0000313" key="7">
    <source>
        <dbReference type="Proteomes" id="UP001445335"/>
    </source>
</evidence>
<evidence type="ECO:0000259" key="5">
    <source>
        <dbReference type="PROSITE" id="PS50812"/>
    </source>
</evidence>
<dbReference type="Pfam" id="PF00855">
    <property type="entry name" value="PWWP"/>
    <property type="match status" value="1"/>
</dbReference>
<dbReference type="SUPFAM" id="SSF54171">
    <property type="entry name" value="DNA-binding domain"/>
    <property type="match status" value="1"/>
</dbReference>
<dbReference type="InterPro" id="IPR000313">
    <property type="entry name" value="PWWP_dom"/>
</dbReference>
<dbReference type="SUPFAM" id="SSF63748">
    <property type="entry name" value="Tudor/PWWP/MBT"/>
    <property type="match status" value="1"/>
</dbReference>
<evidence type="ECO:0000256" key="1">
    <source>
        <dbReference type="ARBA" id="ARBA00004123"/>
    </source>
</evidence>
<dbReference type="PANTHER" id="PTHR10688:SF5">
    <property type="entry name" value="PWWP DOMAIN-CONTAINING PROTEIN 1-RELATED"/>
    <property type="match status" value="1"/>
</dbReference>
<dbReference type="CDD" id="cd05162">
    <property type="entry name" value="PWWP"/>
    <property type="match status" value="1"/>
</dbReference>
<keyword evidence="2" id="KW-0805">Transcription regulation</keyword>
<organism evidence="6 7">
    <name type="scientific">Elliptochloris bilobata</name>
    <dbReference type="NCBI Taxonomy" id="381761"/>
    <lineage>
        <taxon>Eukaryota</taxon>
        <taxon>Viridiplantae</taxon>
        <taxon>Chlorophyta</taxon>
        <taxon>core chlorophytes</taxon>
        <taxon>Trebouxiophyceae</taxon>
        <taxon>Trebouxiophyceae incertae sedis</taxon>
        <taxon>Elliptochloris clade</taxon>
        <taxon>Elliptochloris</taxon>
    </lineage>
</organism>
<dbReference type="AlphaFoldDB" id="A0AAW1RBB9"/>
<dbReference type="Gene3D" id="2.30.30.140">
    <property type="match status" value="1"/>
</dbReference>
<name>A0AAW1RBB9_9CHLO</name>
<evidence type="ECO:0000256" key="4">
    <source>
        <dbReference type="SAM" id="MobiDB-lite"/>
    </source>
</evidence>
<feature type="region of interest" description="Disordered" evidence="4">
    <location>
        <begin position="113"/>
        <end position="136"/>
    </location>
</feature>
<dbReference type="GO" id="GO:0005634">
    <property type="term" value="C:nucleus"/>
    <property type="evidence" value="ECO:0007669"/>
    <property type="project" value="UniProtKB-SubCell"/>
</dbReference>
<evidence type="ECO:0000256" key="2">
    <source>
        <dbReference type="ARBA" id="ARBA00023015"/>
    </source>
</evidence>
<dbReference type="InterPro" id="IPR016177">
    <property type="entry name" value="DNA-bd_dom_sf"/>
</dbReference>
<feature type="domain" description="PWWP" evidence="5">
    <location>
        <begin position="4"/>
        <end position="65"/>
    </location>
</feature>
<keyword evidence="7" id="KW-1185">Reference proteome</keyword>
<feature type="compositionally biased region" description="Acidic residues" evidence="4">
    <location>
        <begin position="116"/>
        <end position="127"/>
    </location>
</feature>
<dbReference type="Proteomes" id="UP001445335">
    <property type="component" value="Unassembled WGS sequence"/>
</dbReference>
<dbReference type="InterPro" id="IPR001739">
    <property type="entry name" value="Methyl_CpG_DNA-bd"/>
</dbReference>
<dbReference type="InterPro" id="IPR052657">
    <property type="entry name" value="PDP_family_Arabidopsis"/>
</dbReference>
<evidence type="ECO:0000256" key="3">
    <source>
        <dbReference type="ARBA" id="ARBA00023163"/>
    </source>
</evidence>
<evidence type="ECO:0000313" key="6">
    <source>
        <dbReference type="EMBL" id="KAK9830900.1"/>
    </source>
</evidence>
<dbReference type="Pfam" id="PF01429">
    <property type="entry name" value="MBD"/>
    <property type="match status" value="1"/>
</dbReference>
<gene>
    <name evidence="6" type="ORF">WJX81_003019</name>
</gene>
<accession>A0AAW1RBB9</accession>
<protein>
    <recommendedName>
        <fullName evidence="5">PWWP domain-containing protein</fullName>
    </recommendedName>
</protein>
<comment type="subcellular location">
    <subcellularLocation>
        <location evidence="1">Nucleus</location>
    </subcellularLocation>
</comment>
<comment type="caution">
    <text evidence="6">The sequence shown here is derived from an EMBL/GenBank/DDBJ whole genome shotgun (WGS) entry which is preliminary data.</text>
</comment>
<dbReference type="EMBL" id="JALJOU010000049">
    <property type="protein sequence ID" value="KAK9830900.1"/>
    <property type="molecule type" value="Genomic_DNA"/>
</dbReference>
<feature type="compositionally biased region" description="Low complexity" evidence="4">
    <location>
        <begin position="275"/>
        <end position="289"/>
    </location>
</feature>